<sequence length="243" mass="28939">MAATTEQHNSRLTEMNVKTLLPTCFKKKTVTKADFVNHMHDGRIYKPNKIFKYQTDPALITGHYVNNLKVNNLEMKTRTWPYAMDWREEYRQFLKRTKWCNEHIYKLFFECPPVRYDQIEDFLIDLRKTVYGSDYSPNDYASLFSQKTIKADITDPKCDSKDIQTTYGNYYNRLEELNKDGKLYQGRPPKDMSIEVFAQNMRKLFRKYDLTTYFEEICLPALISAKDGKMPTGPIDRYTLRKY</sequence>
<protein>
    <submittedName>
        <fullName evidence="2">Uncharacterized protein LOC111598218</fullName>
    </submittedName>
</protein>
<dbReference type="Proteomes" id="UP000504633">
    <property type="component" value="Unplaced"/>
</dbReference>
<gene>
    <name evidence="2" type="primary">LOC111598218</name>
</gene>
<dbReference type="OMA" id="GHYANNL"/>
<dbReference type="KEGG" id="dhe:111598218"/>
<keyword evidence="1" id="KW-1185">Reference proteome</keyword>
<evidence type="ECO:0000313" key="1">
    <source>
        <dbReference type="Proteomes" id="UP000504633"/>
    </source>
</evidence>
<dbReference type="RefSeq" id="XP_023169144.2">
    <property type="nucleotide sequence ID" value="XM_023313376.2"/>
</dbReference>
<dbReference type="GeneID" id="111598218"/>
<accession>A0A6J1LUT4</accession>
<reference evidence="2" key="1">
    <citation type="submission" date="2025-08" db="UniProtKB">
        <authorList>
            <consortium name="RefSeq"/>
        </authorList>
    </citation>
    <scope>IDENTIFICATION</scope>
    <source>
        <strain evidence="2">15085-1641.00</strain>
        <tissue evidence="2">Whole body</tissue>
    </source>
</reference>
<dbReference type="AlphaFoldDB" id="A0A6J1LUT4"/>
<organism evidence="1 2">
    <name type="scientific">Drosophila hydei</name>
    <name type="common">Fruit fly</name>
    <dbReference type="NCBI Taxonomy" id="7224"/>
    <lineage>
        <taxon>Eukaryota</taxon>
        <taxon>Metazoa</taxon>
        <taxon>Ecdysozoa</taxon>
        <taxon>Arthropoda</taxon>
        <taxon>Hexapoda</taxon>
        <taxon>Insecta</taxon>
        <taxon>Pterygota</taxon>
        <taxon>Neoptera</taxon>
        <taxon>Endopterygota</taxon>
        <taxon>Diptera</taxon>
        <taxon>Brachycera</taxon>
        <taxon>Muscomorpha</taxon>
        <taxon>Ephydroidea</taxon>
        <taxon>Drosophilidae</taxon>
        <taxon>Drosophila</taxon>
    </lineage>
</organism>
<dbReference type="OrthoDB" id="8049495at2759"/>
<proteinExistence type="predicted"/>
<name>A0A6J1LUT4_DROHY</name>
<evidence type="ECO:0000313" key="2">
    <source>
        <dbReference type="RefSeq" id="XP_023169144.2"/>
    </source>
</evidence>